<proteinExistence type="predicted"/>
<dbReference type="Proteomes" id="UP001431186">
    <property type="component" value="Chromosome"/>
</dbReference>
<evidence type="ECO:0000313" key="2">
    <source>
        <dbReference type="Proteomes" id="UP001431186"/>
    </source>
</evidence>
<protein>
    <submittedName>
        <fullName evidence="1">Uncharacterized protein</fullName>
    </submittedName>
</protein>
<dbReference type="EMBL" id="AP025285">
    <property type="protein sequence ID" value="BDC91392.1"/>
    <property type="molecule type" value="Genomic_DNA"/>
</dbReference>
<dbReference type="RefSeq" id="WP_265591402.1">
    <property type="nucleotide sequence ID" value="NZ_AP025285.1"/>
</dbReference>
<sequence>MAYINKTFLKCDRCGEAREVAFEERSTSMKWRADRSAEDEGWCETSQNHHLCPRCAAPYLAKKRELETELERLSGEISVQVTL</sequence>
<reference evidence="1" key="1">
    <citation type="submission" date="2021-11" db="EMBL/GenBank/DDBJ databases">
        <title>Complete genome sequence of Atopobiaceae bacterium TOC12.</title>
        <authorList>
            <person name="Morinaga K."/>
            <person name="Kusada H."/>
            <person name="Tamaki H."/>
        </authorList>
    </citation>
    <scope>NUCLEOTIDE SEQUENCE</scope>
    <source>
        <strain evidence="1">TOC12</strain>
    </source>
</reference>
<organism evidence="1 2">
    <name type="scientific">Leptogranulimonas caecicola</name>
    <dbReference type="NCBI Taxonomy" id="2894156"/>
    <lineage>
        <taxon>Bacteria</taxon>
        <taxon>Bacillati</taxon>
        <taxon>Actinomycetota</taxon>
        <taxon>Coriobacteriia</taxon>
        <taxon>Coriobacteriales</taxon>
        <taxon>Kribbibacteriaceae</taxon>
        <taxon>Leptogranulimonas</taxon>
    </lineage>
</organism>
<gene>
    <name evidence="1" type="ORF">ATTO_12640</name>
</gene>
<accession>A0AAU9CGN0</accession>
<name>A0AAU9CGN0_9ACTN</name>
<evidence type="ECO:0000313" key="1">
    <source>
        <dbReference type="EMBL" id="BDC91392.1"/>
    </source>
</evidence>
<keyword evidence="2" id="KW-1185">Reference proteome</keyword>
<dbReference type="KEGG" id="lcal:ATTO_12640"/>
<dbReference type="AlphaFoldDB" id="A0AAU9CGN0"/>